<dbReference type="Gene3D" id="3.10.490.10">
    <property type="entry name" value="Gamma-glutamyl cyclotransferase-like"/>
    <property type="match status" value="1"/>
</dbReference>
<dbReference type="EC" id="4.3.2.9" evidence="1"/>
<proteinExistence type="predicted"/>
<reference evidence="6 7" key="1">
    <citation type="journal article" date="2016" name="Nat. Commun.">
        <title>Extremotolerant tardigrade genome and improved radiotolerance of human cultured cells by tardigrade-unique protein.</title>
        <authorList>
            <person name="Hashimoto T."/>
            <person name="Horikawa D.D."/>
            <person name="Saito Y."/>
            <person name="Kuwahara H."/>
            <person name="Kozuka-Hata H."/>
            <person name="Shin-I T."/>
            <person name="Minakuchi Y."/>
            <person name="Ohishi K."/>
            <person name="Motoyama A."/>
            <person name="Aizu T."/>
            <person name="Enomoto A."/>
            <person name="Kondo K."/>
            <person name="Tanaka S."/>
            <person name="Hara Y."/>
            <person name="Koshikawa S."/>
            <person name="Sagara H."/>
            <person name="Miura T."/>
            <person name="Yokobori S."/>
            <person name="Miyagawa K."/>
            <person name="Suzuki Y."/>
            <person name="Kubo T."/>
            <person name="Oyama M."/>
            <person name="Kohara Y."/>
            <person name="Fujiyama A."/>
            <person name="Arakawa K."/>
            <person name="Katayama T."/>
            <person name="Toyoda A."/>
            <person name="Kunieda T."/>
        </authorList>
    </citation>
    <scope>NUCLEOTIDE SEQUENCE [LARGE SCALE GENOMIC DNA]</scope>
    <source>
        <strain evidence="6 7">YOKOZUNA-1</strain>
    </source>
</reference>
<sequence length="300" mass="33219">MTLTFFSAAARKLCFLSAPHQSFPAVLVRFLSSSSIGGLHPSTMVQSDDNARQVPVHGEKEKEPTFYYFAYGSNLFAERIHINCPSATRLCPARLKGYHLAFNYNSLRWRGHVATIKESDKDSMWGCIWVIRSADLPALDLQEGVHLGLYRPLAIDVTTAEGCTLKARTYQMTLPYEENALPSVVYKRVMTTGARESDLPAEYVSFIENLPDNGYDGPVEVECNLVYRQDSQRPHFGSPEEAKAKAEEEKTGSPIGIATLPQPNISTSLALEELRARMEPPLEAGQVIRTNFGASSVKAS</sequence>
<dbReference type="Pfam" id="PF13772">
    <property type="entry name" value="AIG2_2"/>
    <property type="match status" value="1"/>
</dbReference>
<feature type="binding site" evidence="4">
    <location>
        <begin position="68"/>
        <end position="73"/>
    </location>
    <ligand>
        <name>substrate</name>
    </ligand>
</feature>
<evidence type="ECO:0000313" key="7">
    <source>
        <dbReference type="Proteomes" id="UP000186922"/>
    </source>
</evidence>
<evidence type="ECO:0000256" key="2">
    <source>
        <dbReference type="ARBA" id="ARBA00023239"/>
    </source>
</evidence>
<feature type="region of interest" description="Disordered" evidence="5">
    <location>
        <begin position="231"/>
        <end position="261"/>
    </location>
</feature>
<gene>
    <name evidence="6" type="primary">RvY_15440-1</name>
    <name evidence="6" type="synonym">RvY_15440.1</name>
    <name evidence="6" type="ORF">RvY_15440</name>
</gene>
<comment type="caution">
    <text evidence="6">The sequence shown here is derived from an EMBL/GenBank/DDBJ whole genome shotgun (WGS) entry which is preliminary data.</text>
</comment>
<dbReference type="PANTHER" id="PTHR12935">
    <property type="entry name" value="GAMMA-GLUTAMYLCYCLOTRANSFERASE"/>
    <property type="match status" value="1"/>
</dbReference>
<dbReference type="EMBL" id="BDGG01000012">
    <property type="protein sequence ID" value="GAV05285.1"/>
    <property type="molecule type" value="Genomic_DNA"/>
</dbReference>
<keyword evidence="7" id="KW-1185">Reference proteome</keyword>
<feature type="binding site" evidence="4">
    <location>
        <position position="186"/>
    </location>
    <ligand>
        <name>substrate</name>
    </ligand>
</feature>
<keyword evidence="2" id="KW-0456">Lyase</keyword>
<dbReference type="AlphaFoldDB" id="A0A1D1VUX8"/>
<dbReference type="InterPro" id="IPR013024">
    <property type="entry name" value="GGCT-like"/>
</dbReference>
<feature type="active site" description="Proton acceptor" evidence="3">
    <location>
        <position position="143"/>
    </location>
</feature>
<dbReference type="GO" id="GO:0003839">
    <property type="term" value="F:gamma-glutamylcyclotransferase activity"/>
    <property type="evidence" value="ECO:0007669"/>
    <property type="project" value="UniProtKB-EC"/>
</dbReference>
<feature type="compositionally biased region" description="Basic and acidic residues" evidence="5">
    <location>
        <begin position="231"/>
        <end position="251"/>
    </location>
</feature>
<dbReference type="InterPro" id="IPR017939">
    <property type="entry name" value="G-Glutamylcylcotransferase"/>
</dbReference>
<accession>A0A1D1VUX8</accession>
<evidence type="ECO:0000256" key="5">
    <source>
        <dbReference type="SAM" id="MobiDB-lite"/>
    </source>
</evidence>
<evidence type="ECO:0000313" key="6">
    <source>
        <dbReference type="EMBL" id="GAV05285.1"/>
    </source>
</evidence>
<dbReference type="Proteomes" id="UP000186922">
    <property type="component" value="Unassembled WGS sequence"/>
</dbReference>
<dbReference type="CDD" id="cd06661">
    <property type="entry name" value="GGCT_like"/>
    <property type="match status" value="1"/>
</dbReference>
<protein>
    <recommendedName>
        <fullName evidence="1">gamma-glutamylcyclotransferase</fullName>
        <ecNumber evidence="1">4.3.2.9</ecNumber>
    </recommendedName>
</protein>
<evidence type="ECO:0000256" key="4">
    <source>
        <dbReference type="PIRSR" id="PIRSR617939-2"/>
    </source>
</evidence>
<evidence type="ECO:0000256" key="3">
    <source>
        <dbReference type="PIRSR" id="PIRSR617939-1"/>
    </source>
</evidence>
<dbReference type="SUPFAM" id="SSF110857">
    <property type="entry name" value="Gamma-glutamyl cyclotransferase-like"/>
    <property type="match status" value="1"/>
</dbReference>
<evidence type="ECO:0000256" key="1">
    <source>
        <dbReference type="ARBA" id="ARBA00012346"/>
    </source>
</evidence>
<dbReference type="STRING" id="947166.A0A1D1VUX8"/>
<dbReference type="OrthoDB" id="2924818at2759"/>
<organism evidence="6 7">
    <name type="scientific">Ramazzottius varieornatus</name>
    <name type="common">Water bear</name>
    <name type="synonym">Tardigrade</name>
    <dbReference type="NCBI Taxonomy" id="947166"/>
    <lineage>
        <taxon>Eukaryota</taxon>
        <taxon>Metazoa</taxon>
        <taxon>Ecdysozoa</taxon>
        <taxon>Tardigrada</taxon>
        <taxon>Eutardigrada</taxon>
        <taxon>Parachela</taxon>
        <taxon>Hypsibioidea</taxon>
        <taxon>Ramazzottiidae</taxon>
        <taxon>Ramazzottius</taxon>
    </lineage>
</organism>
<dbReference type="InterPro" id="IPR036568">
    <property type="entry name" value="GGCT-like_sf"/>
</dbReference>
<name>A0A1D1VUX8_RAMVA</name>
<dbReference type="PANTHER" id="PTHR12935:SF0">
    <property type="entry name" value="GAMMA-GLUTAMYLCYCLOTRANSFERASE"/>
    <property type="match status" value="1"/>
</dbReference>